<evidence type="ECO:0000256" key="4">
    <source>
        <dbReference type="ARBA" id="ARBA00022989"/>
    </source>
</evidence>
<dbReference type="Gene3D" id="1.20.1260.100">
    <property type="entry name" value="TspO/MBR protein"/>
    <property type="match status" value="1"/>
</dbReference>
<reference evidence="8" key="1">
    <citation type="journal article" date="2019" name="Int. J. Syst. Evol. Microbiol.">
        <title>The Global Catalogue of Microorganisms (GCM) 10K type strain sequencing project: providing services to taxonomists for standard genome sequencing and annotation.</title>
        <authorList>
            <consortium name="The Broad Institute Genomics Platform"/>
            <consortium name="The Broad Institute Genome Sequencing Center for Infectious Disease"/>
            <person name="Wu L."/>
            <person name="Ma J."/>
        </authorList>
    </citation>
    <scope>NUCLEOTIDE SEQUENCE [LARGE SCALE GENOMIC DNA]</scope>
    <source>
        <strain evidence="8">JCM 13008</strain>
    </source>
</reference>
<protein>
    <submittedName>
        <fullName evidence="7">Tryptophan-rich sensory protein</fullName>
    </submittedName>
</protein>
<keyword evidence="5 6" id="KW-0472">Membrane</keyword>
<evidence type="ECO:0000313" key="8">
    <source>
        <dbReference type="Proteomes" id="UP001501581"/>
    </source>
</evidence>
<proteinExistence type="inferred from homology"/>
<keyword evidence="3 6" id="KW-0812">Transmembrane</keyword>
<sequence>MDGERSRFAIRRRGYREVMDSPRADLPRLLIVSVAALLCLVGSMVGSGVFGGPKVADAAGGALAADATLIAPGGPAFAIWSVIYAGLVVYAIWQWLPAQRTAERHRRIGYLVAASMVLNAAWLLVVRQDLLVLSVVVIVLLVVVLGLIVRLLAINRPTSTADLVIADGTFGLYVGWVSVAVCANITAVLVDSGVDLGDAGNQAAAIGVLAVAGIVGLLLALRTHANLAIAAALGWGLAWIAVERTQGAPESLATAVAAGVVAAVVVLGTLLLAVRHQPR</sequence>
<feature type="transmembrane region" description="Helical" evidence="6">
    <location>
        <begin position="108"/>
        <end position="125"/>
    </location>
</feature>
<feature type="transmembrane region" description="Helical" evidence="6">
    <location>
        <begin position="74"/>
        <end position="96"/>
    </location>
</feature>
<feature type="transmembrane region" description="Helical" evidence="6">
    <location>
        <begin position="131"/>
        <end position="152"/>
    </location>
</feature>
<organism evidence="7 8">
    <name type="scientific">Nocardioides dubius</name>
    <dbReference type="NCBI Taxonomy" id="317019"/>
    <lineage>
        <taxon>Bacteria</taxon>
        <taxon>Bacillati</taxon>
        <taxon>Actinomycetota</taxon>
        <taxon>Actinomycetes</taxon>
        <taxon>Propionibacteriales</taxon>
        <taxon>Nocardioidaceae</taxon>
        <taxon>Nocardioides</taxon>
    </lineage>
</organism>
<evidence type="ECO:0000256" key="6">
    <source>
        <dbReference type="SAM" id="Phobius"/>
    </source>
</evidence>
<comment type="subcellular location">
    <subcellularLocation>
        <location evidence="1">Membrane</location>
        <topology evidence="1">Multi-pass membrane protein</topology>
    </subcellularLocation>
</comment>
<gene>
    <name evidence="7" type="ORF">GCM10009668_34040</name>
</gene>
<dbReference type="PANTHER" id="PTHR33802:SF1">
    <property type="entry name" value="XK-RELATED PROTEIN"/>
    <property type="match status" value="1"/>
</dbReference>
<feature type="transmembrane region" description="Helical" evidence="6">
    <location>
        <begin position="164"/>
        <end position="190"/>
    </location>
</feature>
<dbReference type="InterPro" id="IPR038330">
    <property type="entry name" value="TspO/MBR-related_sf"/>
</dbReference>
<dbReference type="Proteomes" id="UP001501581">
    <property type="component" value="Unassembled WGS sequence"/>
</dbReference>
<keyword evidence="4 6" id="KW-1133">Transmembrane helix</keyword>
<feature type="transmembrane region" description="Helical" evidence="6">
    <location>
        <begin position="202"/>
        <end position="220"/>
    </location>
</feature>
<feature type="transmembrane region" description="Helical" evidence="6">
    <location>
        <begin position="254"/>
        <end position="274"/>
    </location>
</feature>
<dbReference type="InterPro" id="IPR004307">
    <property type="entry name" value="TspO_MBR"/>
</dbReference>
<dbReference type="EMBL" id="BAAALG010000013">
    <property type="protein sequence ID" value="GAA1110556.1"/>
    <property type="molecule type" value="Genomic_DNA"/>
</dbReference>
<comment type="caution">
    <text evidence="7">The sequence shown here is derived from an EMBL/GenBank/DDBJ whole genome shotgun (WGS) entry which is preliminary data.</text>
</comment>
<evidence type="ECO:0000256" key="2">
    <source>
        <dbReference type="ARBA" id="ARBA00007524"/>
    </source>
</evidence>
<evidence type="ECO:0000256" key="5">
    <source>
        <dbReference type="ARBA" id="ARBA00023136"/>
    </source>
</evidence>
<evidence type="ECO:0000313" key="7">
    <source>
        <dbReference type="EMBL" id="GAA1110556.1"/>
    </source>
</evidence>
<accession>A0ABP4EI93</accession>
<evidence type="ECO:0000256" key="1">
    <source>
        <dbReference type="ARBA" id="ARBA00004141"/>
    </source>
</evidence>
<keyword evidence="8" id="KW-1185">Reference proteome</keyword>
<comment type="similarity">
    <text evidence="2">Belongs to the TspO/BZRP family.</text>
</comment>
<feature type="transmembrane region" description="Helical" evidence="6">
    <location>
        <begin position="225"/>
        <end position="242"/>
    </location>
</feature>
<dbReference type="PANTHER" id="PTHR33802">
    <property type="entry name" value="SI:CH211-161H7.5-RELATED"/>
    <property type="match status" value="1"/>
</dbReference>
<evidence type="ECO:0000256" key="3">
    <source>
        <dbReference type="ARBA" id="ARBA00022692"/>
    </source>
</evidence>
<dbReference type="Pfam" id="PF03073">
    <property type="entry name" value="TspO_MBR"/>
    <property type="match status" value="1"/>
</dbReference>
<name>A0ABP4EI93_9ACTN</name>